<keyword evidence="2" id="KW-1185">Reference proteome</keyword>
<dbReference type="EMBL" id="JAPOHD010000060">
    <property type="protein sequence ID" value="MCY1722561.1"/>
    <property type="molecule type" value="Genomic_DNA"/>
</dbReference>
<sequence length="66" mass="7415">MGAVVIKIDEKNNRLISKLVKQLGGKVLSINEEQYEDLALGKLMDKTKTGETASRVAIMKKLRNER</sequence>
<protein>
    <submittedName>
        <fullName evidence="1">Uncharacterized protein</fullName>
    </submittedName>
</protein>
<dbReference type="RefSeq" id="WP_343334886.1">
    <property type="nucleotide sequence ID" value="NZ_JAPOHD010000060.1"/>
</dbReference>
<dbReference type="AlphaFoldDB" id="A0A9X3FC84"/>
<dbReference type="Proteomes" id="UP001145087">
    <property type="component" value="Unassembled WGS sequence"/>
</dbReference>
<accession>A0A9X3FC84</accession>
<reference evidence="1" key="1">
    <citation type="submission" date="2022-11" db="EMBL/GenBank/DDBJ databases">
        <title>Marilongibacter aestuarii gen. nov., sp. nov., isolated from tidal flat sediment.</title>
        <authorList>
            <person name="Jiayan W."/>
        </authorList>
    </citation>
    <scope>NUCLEOTIDE SEQUENCE</scope>
    <source>
        <strain evidence="1">Z1-6</strain>
    </source>
</reference>
<gene>
    <name evidence="1" type="ORF">OU798_19585</name>
</gene>
<proteinExistence type="predicted"/>
<name>A0A9X3FC84_9BACT</name>
<evidence type="ECO:0000313" key="2">
    <source>
        <dbReference type="Proteomes" id="UP001145087"/>
    </source>
</evidence>
<evidence type="ECO:0000313" key="1">
    <source>
        <dbReference type="EMBL" id="MCY1722561.1"/>
    </source>
</evidence>
<comment type="caution">
    <text evidence="1">The sequence shown here is derived from an EMBL/GenBank/DDBJ whole genome shotgun (WGS) entry which is preliminary data.</text>
</comment>
<organism evidence="1 2">
    <name type="scientific">Draconibacterium aestuarii</name>
    <dbReference type="NCBI Taxonomy" id="2998507"/>
    <lineage>
        <taxon>Bacteria</taxon>
        <taxon>Pseudomonadati</taxon>
        <taxon>Bacteroidota</taxon>
        <taxon>Bacteroidia</taxon>
        <taxon>Marinilabiliales</taxon>
        <taxon>Prolixibacteraceae</taxon>
        <taxon>Draconibacterium</taxon>
    </lineage>
</organism>